<keyword evidence="3" id="KW-1185">Reference proteome</keyword>
<protein>
    <submittedName>
        <fullName evidence="2">Uncharacterized protein</fullName>
    </submittedName>
</protein>
<comment type="caution">
    <text evidence="2">The sequence shown here is derived from an EMBL/GenBank/DDBJ whole genome shotgun (WGS) entry which is preliminary data.</text>
</comment>
<dbReference type="EMBL" id="JAFHDT010000002">
    <property type="protein sequence ID" value="KAI7813043.1"/>
    <property type="molecule type" value="Genomic_DNA"/>
</dbReference>
<feature type="transmembrane region" description="Helical" evidence="1">
    <location>
        <begin position="149"/>
        <end position="173"/>
    </location>
</feature>
<evidence type="ECO:0000313" key="2">
    <source>
        <dbReference type="EMBL" id="KAI7813043.1"/>
    </source>
</evidence>
<accession>A0A9W8CB33</accession>
<name>A0A9W8CB33_TRIRA</name>
<keyword evidence="1" id="KW-1133">Transmembrane helix</keyword>
<evidence type="ECO:0000313" key="3">
    <source>
        <dbReference type="Proteomes" id="UP001059041"/>
    </source>
</evidence>
<keyword evidence="1" id="KW-0472">Membrane</keyword>
<evidence type="ECO:0000256" key="1">
    <source>
        <dbReference type="SAM" id="Phobius"/>
    </source>
</evidence>
<sequence>MRQPASLRSNKYYIIQVGNSCDTPREILKHLHKRIPGLKEVYTVEECDVILVFCPIVSRAGTDMEAALNELNRCSASKPVVFMVLHHTFEREKIVPDSSRFVNRENTLTVNFLFNEDVGLLKCAMNDKALIKIIEHFKPQMLRQMGGNWLWYIIISTSSMLFFLCTATIHVITKSVQILWQQVKNQLWFIISTAANIVGLRTVQNQNKNEPAT</sequence>
<dbReference type="PANTHER" id="PTHR34488:SF1">
    <property type="entry name" value="SI:CH211-245H14.1-RELATED"/>
    <property type="match status" value="1"/>
</dbReference>
<dbReference type="AlphaFoldDB" id="A0A9W8CB33"/>
<keyword evidence="1" id="KW-0812">Transmembrane</keyword>
<organism evidence="2 3">
    <name type="scientific">Triplophysa rosa</name>
    <name type="common">Cave loach</name>
    <dbReference type="NCBI Taxonomy" id="992332"/>
    <lineage>
        <taxon>Eukaryota</taxon>
        <taxon>Metazoa</taxon>
        <taxon>Chordata</taxon>
        <taxon>Craniata</taxon>
        <taxon>Vertebrata</taxon>
        <taxon>Euteleostomi</taxon>
        <taxon>Actinopterygii</taxon>
        <taxon>Neopterygii</taxon>
        <taxon>Teleostei</taxon>
        <taxon>Ostariophysi</taxon>
        <taxon>Cypriniformes</taxon>
        <taxon>Nemacheilidae</taxon>
        <taxon>Triplophysa</taxon>
    </lineage>
</organism>
<dbReference type="PANTHER" id="PTHR34488">
    <property type="entry name" value="SI:CH211-245H14.1-RELATED"/>
    <property type="match status" value="1"/>
</dbReference>
<dbReference type="Proteomes" id="UP001059041">
    <property type="component" value="Linkage Group LG2"/>
</dbReference>
<feature type="transmembrane region" description="Helical" evidence="1">
    <location>
        <begin position="185"/>
        <end position="203"/>
    </location>
</feature>
<proteinExistence type="predicted"/>
<reference evidence="2" key="1">
    <citation type="submission" date="2021-02" db="EMBL/GenBank/DDBJ databases">
        <title>Comparative genomics reveals that relaxation of natural selection precedes convergent phenotypic evolution of cavefish.</title>
        <authorList>
            <person name="Peng Z."/>
        </authorList>
    </citation>
    <scope>NUCLEOTIDE SEQUENCE</scope>
    <source>
        <tissue evidence="2">Muscle</tissue>
    </source>
</reference>
<gene>
    <name evidence="2" type="ORF">IRJ41_014195</name>
</gene>